<accession>A0AAW0CCJ4</accession>
<dbReference type="SUPFAM" id="SSF52058">
    <property type="entry name" value="L domain-like"/>
    <property type="match status" value="1"/>
</dbReference>
<name>A0AAW0CCJ4_9AGAR</name>
<dbReference type="Proteomes" id="UP001362999">
    <property type="component" value="Unassembled WGS sequence"/>
</dbReference>
<proteinExistence type="predicted"/>
<protein>
    <submittedName>
        <fullName evidence="2">Uncharacterized protein</fullName>
    </submittedName>
</protein>
<gene>
    <name evidence="2" type="ORF">R3P38DRAFT_3181978</name>
    <name evidence="1" type="ORF">R3P38DRAFT_3224804</name>
</gene>
<organism evidence="2 3">
    <name type="scientific">Favolaschia claudopus</name>
    <dbReference type="NCBI Taxonomy" id="2862362"/>
    <lineage>
        <taxon>Eukaryota</taxon>
        <taxon>Fungi</taxon>
        <taxon>Dikarya</taxon>
        <taxon>Basidiomycota</taxon>
        <taxon>Agaricomycotina</taxon>
        <taxon>Agaricomycetes</taxon>
        <taxon>Agaricomycetidae</taxon>
        <taxon>Agaricales</taxon>
        <taxon>Marasmiineae</taxon>
        <taxon>Mycenaceae</taxon>
        <taxon>Favolaschia</taxon>
    </lineage>
</organism>
<sequence>MALHPVWTKEDVYENELLRDRLQHTCSDFAKIVDKVPTLWSCIMLETANDSRPFPLDTSKSSINQHIRKSGGRPLHIYFDLPVVQSHLNAPWCIWNALVQVSGRWSSLFLNGADACRMESVCLETLAGGAVLAGAVNLKIADITKRIYSDHRYDHPRACWRGHERVILTSNNLQIARCITETHVAFIPSACLRYLHINTDDDPLDLNWSQFFSTCTNLSELLWDKKRIVESSPVITLPSLRRLTVWTVRFLPPVFAPCLHLLEILDSTVPADVLIISDLAGLASRLTTLVLPNNPITNAVLLDILKKCPYLQRLTASDTEPRAPLLQVLARRLFYQYMMNENNRFEAIGIRGDPQKRLNTYTRSRCSELEDLCRPRNCPDINCACFMPFSRGTCVVVSGFPYPLKREHVADIYAQAHITSQTGFSIRVVKVWVAERIQFGKLPQGKMTLVILLDLEREEATFLATLGLEYLGKRYEVVCN</sequence>
<evidence type="ECO:0000313" key="3">
    <source>
        <dbReference type="Proteomes" id="UP001362999"/>
    </source>
</evidence>
<dbReference type="Gene3D" id="3.80.10.10">
    <property type="entry name" value="Ribonuclease Inhibitor"/>
    <property type="match status" value="1"/>
</dbReference>
<dbReference type="AlphaFoldDB" id="A0AAW0CCJ4"/>
<evidence type="ECO:0000313" key="2">
    <source>
        <dbReference type="EMBL" id="KAK7037889.1"/>
    </source>
</evidence>
<comment type="caution">
    <text evidence="2">The sequence shown here is derived from an EMBL/GenBank/DDBJ whole genome shotgun (WGS) entry which is preliminary data.</text>
</comment>
<reference evidence="2 3" key="1">
    <citation type="journal article" date="2024" name="J Genomics">
        <title>Draft genome sequencing and assembly of Favolaschia claudopus CIRM-BRFM 2984 isolated from oak limbs.</title>
        <authorList>
            <person name="Navarro D."/>
            <person name="Drula E."/>
            <person name="Chaduli D."/>
            <person name="Cazenave R."/>
            <person name="Ahrendt S."/>
            <person name="Wang J."/>
            <person name="Lipzen A."/>
            <person name="Daum C."/>
            <person name="Barry K."/>
            <person name="Grigoriev I.V."/>
            <person name="Favel A."/>
            <person name="Rosso M.N."/>
            <person name="Martin F."/>
        </authorList>
    </citation>
    <scope>NUCLEOTIDE SEQUENCE [LARGE SCALE GENOMIC DNA]</scope>
    <source>
        <strain evidence="2 3">CIRM-BRFM 2984</strain>
    </source>
</reference>
<evidence type="ECO:0000313" key="1">
    <source>
        <dbReference type="EMBL" id="KAK6992878.1"/>
    </source>
</evidence>
<keyword evidence="3" id="KW-1185">Reference proteome</keyword>
<dbReference type="InterPro" id="IPR032675">
    <property type="entry name" value="LRR_dom_sf"/>
</dbReference>
<dbReference type="EMBL" id="JAWWNJ010000106">
    <property type="protein sequence ID" value="KAK6992878.1"/>
    <property type="molecule type" value="Genomic_DNA"/>
</dbReference>
<dbReference type="EMBL" id="JAWWNJ010000017">
    <property type="protein sequence ID" value="KAK7037889.1"/>
    <property type="molecule type" value="Genomic_DNA"/>
</dbReference>